<evidence type="ECO:0000256" key="4">
    <source>
        <dbReference type="SAM" id="SignalP"/>
    </source>
</evidence>
<dbReference type="Proteomes" id="UP000886740">
    <property type="component" value="Unassembled WGS sequence"/>
</dbReference>
<sequence length="276" mass="31650">MRTILLSLSFCLACALPPRLAAQSYVDFVEKSYEFLDKEDLPAAAESLKAAMRLEPGNPNNYALLMNLGTIQRRLGQNDEALVSYNAALGQQPQNLLILENRATLYTEMGEIEKAITDYNTILSINPDHQEALYCRGMLYLQQKLFVAAEDDFERIVNINERSIKGRFGYAILEKLRGNYNESERIFNFLINEMPRAWYLYEGRADLYFMMGKNARAMADINKLFVESEPTATLYVLRGKVKIAQYEKESAAQDFRKALEMGYDPKVIEELLKMTE</sequence>
<name>A0A9D1X995_9BACT</name>
<keyword evidence="1" id="KW-0677">Repeat</keyword>
<dbReference type="PROSITE" id="PS50005">
    <property type="entry name" value="TPR"/>
    <property type="match status" value="3"/>
</dbReference>
<proteinExistence type="predicted"/>
<feature type="repeat" description="TPR" evidence="3">
    <location>
        <begin position="130"/>
        <end position="163"/>
    </location>
</feature>
<keyword evidence="4" id="KW-0732">Signal</keyword>
<dbReference type="PANTHER" id="PTHR44858">
    <property type="entry name" value="TETRATRICOPEPTIDE REPEAT PROTEIN 6"/>
    <property type="match status" value="1"/>
</dbReference>
<feature type="repeat" description="TPR" evidence="3">
    <location>
        <begin position="62"/>
        <end position="95"/>
    </location>
</feature>
<dbReference type="InterPro" id="IPR019734">
    <property type="entry name" value="TPR_rpt"/>
</dbReference>
<dbReference type="AlphaFoldDB" id="A0A9D1X995"/>
<reference evidence="5" key="2">
    <citation type="submission" date="2021-04" db="EMBL/GenBank/DDBJ databases">
        <authorList>
            <person name="Gilroy R."/>
        </authorList>
    </citation>
    <scope>NUCLEOTIDE SEQUENCE</scope>
    <source>
        <strain evidence="5">ChiGjej6B6-14162</strain>
    </source>
</reference>
<keyword evidence="2 3" id="KW-0802">TPR repeat</keyword>
<evidence type="ECO:0000256" key="2">
    <source>
        <dbReference type="ARBA" id="ARBA00022803"/>
    </source>
</evidence>
<dbReference type="SMART" id="SM00028">
    <property type="entry name" value="TPR"/>
    <property type="match status" value="5"/>
</dbReference>
<comment type="caution">
    <text evidence="5">The sequence shown here is derived from an EMBL/GenBank/DDBJ whole genome shotgun (WGS) entry which is preliminary data.</text>
</comment>
<evidence type="ECO:0000256" key="3">
    <source>
        <dbReference type="PROSITE-ProRule" id="PRU00339"/>
    </source>
</evidence>
<evidence type="ECO:0000313" key="6">
    <source>
        <dbReference type="Proteomes" id="UP000886740"/>
    </source>
</evidence>
<accession>A0A9D1X995</accession>
<dbReference type="EMBL" id="DXEL01000066">
    <property type="protein sequence ID" value="HIX75263.1"/>
    <property type="molecule type" value="Genomic_DNA"/>
</dbReference>
<evidence type="ECO:0000313" key="5">
    <source>
        <dbReference type="EMBL" id="HIX75263.1"/>
    </source>
</evidence>
<feature type="repeat" description="TPR" evidence="3">
    <location>
        <begin position="96"/>
        <end position="129"/>
    </location>
</feature>
<feature type="signal peptide" evidence="4">
    <location>
        <begin position="1"/>
        <end position="21"/>
    </location>
</feature>
<evidence type="ECO:0000256" key="1">
    <source>
        <dbReference type="ARBA" id="ARBA00022737"/>
    </source>
</evidence>
<dbReference type="Gene3D" id="1.25.40.10">
    <property type="entry name" value="Tetratricopeptide repeat domain"/>
    <property type="match status" value="2"/>
</dbReference>
<dbReference type="Pfam" id="PF13414">
    <property type="entry name" value="TPR_11"/>
    <property type="match status" value="1"/>
</dbReference>
<dbReference type="SUPFAM" id="SSF48452">
    <property type="entry name" value="TPR-like"/>
    <property type="match status" value="1"/>
</dbReference>
<gene>
    <name evidence="5" type="ORF">H9977_09570</name>
</gene>
<dbReference type="Pfam" id="PF13432">
    <property type="entry name" value="TPR_16"/>
    <property type="match status" value="1"/>
</dbReference>
<protein>
    <submittedName>
        <fullName evidence="5">Tetratricopeptide repeat protein</fullName>
    </submittedName>
</protein>
<feature type="chain" id="PRO_5039307543" evidence="4">
    <location>
        <begin position="22"/>
        <end position="276"/>
    </location>
</feature>
<reference evidence="5" key="1">
    <citation type="journal article" date="2021" name="PeerJ">
        <title>Extensive microbial diversity within the chicken gut microbiome revealed by metagenomics and culture.</title>
        <authorList>
            <person name="Gilroy R."/>
            <person name="Ravi A."/>
            <person name="Getino M."/>
            <person name="Pursley I."/>
            <person name="Horton D.L."/>
            <person name="Alikhan N.F."/>
            <person name="Baker D."/>
            <person name="Gharbi K."/>
            <person name="Hall N."/>
            <person name="Watson M."/>
            <person name="Adriaenssens E.M."/>
            <person name="Foster-Nyarko E."/>
            <person name="Jarju S."/>
            <person name="Secka A."/>
            <person name="Antonio M."/>
            <person name="Oren A."/>
            <person name="Chaudhuri R.R."/>
            <person name="La Ragione R."/>
            <person name="Hildebrand F."/>
            <person name="Pallen M.J."/>
        </authorList>
    </citation>
    <scope>NUCLEOTIDE SEQUENCE</scope>
    <source>
        <strain evidence="5">ChiGjej6B6-14162</strain>
    </source>
</reference>
<dbReference type="InterPro" id="IPR011990">
    <property type="entry name" value="TPR-like_helical_dom_sf"/>
</dbReference>
<organism evidence="5 6">
    <name type="scientific">Candidatus Parabacteroides intestinipullorum</name>
    <dbReference type="NCBI Taxonomy" id="2838723"/>
    <lineage>
        <taxon>Bacteria</taxon>
        <taxon>Pseudomonadati</taxon>
        <taxon>Bacteroidota</taxon>
        <taxon>Bacteroidia</taxon>
        <taxon>Bacteroidales</taxon>
        <taxon>Tannerellaceae</taxon>
        <taxon>Parabacteroides</taxon>
    </lineage>
</organism>
<dbReference type="InterPro" id="IPR050498">
    <property type="entry name" value="Ycf3"/>
</dbReference>
<dbReference type="PANTHER" id="PTHR44858:SF1">
    <property type="entry name" value="UDP-N-ACETYLGLUCOSAMINE--PEPTIDE N-ACETYLGLUCOSAMINYLTRANSFERASE SPINDLY-RELATED"/>
    <property type="match status" value="1"/>
</dbReference>